<comment type="caution">
    <text evidence="1">The sequence shown here is derived from an EMBL/GenBank/DDBJ whole genome shotgun (WGS) entry which is preliminary data.</text>
</comment>
<evidence type="ECO:0000313" key="1">
    <source>
        <dbReference type="EMBL" id="KAJ3641494.1"/>
    </source>
</evidence>
<name>A0AA38HQ50_9CUCU</name>
<gene>
    <name evidence="1" type="ORF">Zmor_028001</name>
</gene>
<sequence length="110" mass="12919">MNLQASQVIKKRCNDFTLKRLKEVRGRLPANLDLLQKMSLFSIDNCLKPLKESITELAEYMGTSVADIDKIINQWNNLHRLQWIYSNNTCEFWNEAKIIEMPLGIMYLKN</sequence>
<keyword evidence="2" id="KW-1185">Reference proteome</keyword>
<accession>A0AA38HQ50</accession>
<dbReference type="AlphaFoldDB" id="A0AA38HQ50"/>
<dbReference type="Proteomes" id="UP001168821">
    <property type="component" value="Unassembled WGS sequence"/>
</dbReference>
<dbReference type="EMBL" id="JALNTZ010000009">
    <property type="protein sequence ID" value="KAJ3641494.1"/>
    <property type="molecule type" value="Genomic_DNA"/>
</dbReference>
<reference evidence="1" key="1">
    <citation type="journal article" date="2023" name="G3 (Bethesda)">
        <title>Whole genome assemblies of Zophobas morio and Tenebrio molitor.</title>
        <authorList>
            <person name="Kaur S."/>
            <person name="Stinson S.A."/>
            <person name="diCenzo G.C."/>
        </authorList>
    </citation>
    <scope>NUCLEOTIDE SEQUENCE</scope>
    <source>
        <strain evidence="1">QUZm001</strain>
    </source>
</reference>
<organism evidence="1 2">
    <name type="scientific">Zophobas morio</name>
    <dbReference type="NCBI Taxonomy" id="2755281"/>
    <lineage>
        <taxon>Eukaryota</taxon>
        <taxon>Metazoa</taxon>
        <taxon>Ecdysozoa</taxon>
        <taxon>Arthropoda</taxon>
        <taxon>Hexapoda</taxon>
        <taxon>Insecta</taxon>
        <taxon>Pterygota</taxon>
        <taxon>Neoptera</taxon>
        <taxon>Endopterygota</taxon>
        <taxon>Coleoptera</taxon>
        <taxon>Polyphaga</taxon>
        <taxon>Cucujiformia</taxon>
        <taxon>Tenebrionidae</taxon>
        <taxon>Zophobas</taxon>
    </lineage>
</organism>
<evidence type="ECO:0000313" key="2">
    <source>
        <dbReference type="Proteomes" id="UP001168821"/>
    </source>
</evidence>
<proteinExistence type="predicted"/>
<protein>
    <submittedName>
        <fullName evidence="1">Uncharacterized protein</fullName>
    </submittedName>
</protein>